<proteinExistence type="predicted"/>
<keyword evidence="1" id="KW-0472">Membrane</keyword>
<dbReference type="RefSeq" id="WP_199108551.1">
    <property type="nucleotide sequence ID" value="NZ_JAHWXQ010000001.1"/>
</dbReference>
<feature type="transmembrane region" description="Helical" evidence="1">
    <location>
        <begin position="9"/>
        <end position="32"/>
    </location>
</feature>
<accession>A0ABS6XA58</accession>
<feature type="transmembrane region" description="Helical" evidence="1">
    <location>
        <begin position="38"/>
        <end position="60"/>
    </location>
</feature>
<protein>
    <recommendedName>
        <fullName evidence="4">DUF202 domain-containing protein</fullName>
    </recommendedName>
</protein>
<keyword evidence="1" id="KW-0812">Transmembrane</keyword>
<evidence type="ECO:0008006" key="4">
    <source>
        <dbReference type="Google" id="ProtNLM"/>
    </source>
</evidence>
<keyword evidence="3" id="KW-1185">Reference proteome</keyword>
<feature type="transmembrane region" description="Helical" evidence="1">
    <location>
        <begin position="81"/>
        <end position="103"/>
    </location>
</feature>
<keyword evidence="1" id="KW-1133">Transmembrane helix</keyword>
<dbReference type="Proteomes" id="UP000774935">
    <property type="component" value="Unassembled WGS sequence"/>
</dbReference>
<sequence>MPRYKPYLIYYRVLMSFSLPFSLLASIVSLGFSANKLVGFINSFSLSILTGGFVLALFFYEQRYQNQYYFYHNLGISKAGLIVGAYLCNIAIAVLLFLLKLYLYA</sequence>
<dbReference type="EMBL" id="JAHWXQ010000001">
    <property type="protein sequence ID" value="MBW3363981.1"/>
    <property type="molecule type" value="Genomic_DNA"/>
</dbReference>
<evidence type="ECO:0000313" key="2">
    <source>
        <dbReference type="EMBL" id="MBW3363981.1"/>
    </source>
</evidence>
<gene>
    <name evidence="2" type="ORF">KYK27_02920</name>
</gene>
<evidence type="ECO:0000313" key="3">
    <source>
        <dbReference type="Proteomes" id="UP000774935"/>
    </source>
</evidence>
<name>A0ABS6XA58_9BACT</name>
<comment type="caution">
    <text evidence="2">The sequence shown here is derived from an EMBL/GenBank/DDBJ whole genome shotgun (WGS) entry which is preliminary data.</text>
</comment>
<evidence type="ECO:0000256" key="1">
    <source>
        <dbReference type="SAM" id="Phobius"/>
    </source>
</evidence>
<organism evidence="2 3">
    <name type="scientific">Pontibacter populi</name>
    <dbReference type="NCBI Taxonomy" id="890055"/>
    <lineage>
        <taxon>Bacteria</taxon>
        <taxon>Pseudomonadati</taxon>
        <taxon>Bacteroidota</taxon>
        <taxon>Cytophagia</taxon>
        <taxon>Cytophagales</taxon>
        <taxon>Hymenobacteraceae</taxon>
        <taxon>Pontibacter</taxon>
    </lineage>
</organism>
<reference evidence="2 3" key="1">
    <citation type="submission" date="2021-07" db="EMBL/GenBank/DDBJ databases">
        <authorList>
            <person name="Kim M.K."/>
        </authorList>
    </citation>
    <scope>NUCLEOTIDE SEQUENCE [LARGE SCALE GENOMIC DNA]</scope>
    <source>
        <strain evidence="2 3">HLY7-15</strain>
    </source>
</reference>